<sequence length="68" mass="7200">MSEVVLKVAMACEGCVGAVRRVAQKLEGVESVDIDLPAQKVTVKGQNLDREAVKAGVAKAGKATDFWQ</sequence>
<feature type="domain" description="HMA" evidence="2">
    <location>
        <begin position="1"/>
        <end position="65"/>
    </location>
</feature>
<comment type="caution">
    <text evidence="3">The sequence shown here is derived from an EMBL/GenBank/DDBJ whole genome shotgun (WGS) entry which is preliminary data.</text>
</comment>
<dbReference type="CDD" id="cd00371">
    <property type="entry name" value="HMA"/>
    <property type="match status" value="1"/>
</dbReference>
<protein>
    <submittedName>
        <fullName evidence="3">Copper transport ATX1-like</fullName>
    </submittedName>
</protein>
<dbReference type="Pfam" id="PF00403">
    <property type="entry name" value="HMA"/>
    <property type="match status" value="1"/>
</dbReference>
<evidence type="ECO:0000256" key="1">
    <source>
        <dbReference type="ARBA" id="ARBA00022723"/>
    </source>
</evidence>
<evidence type="ECO:0000259" key="2">
    <source>
        <dbReference type="PROSITE" id="PS50846"/>
    </source>
</evidence>
<dbReference type="PANTHER" id="PTHR22814">
    <property type="entry name" value="COPPER TRANSPORT PROTEIN ATOX1-RELATED"/>
    <property type="match status" value="1"/>
</dbReference>
<dbReference type="Gene3D" id="3.30.70.100">
    <property type="match status" value="1"/>
</dbReference>
<dbReference type="PANTHER" id="PTHR22814:SF287">
    <property type="entry name" value="COPPER TRANSPORT PROTEIN ATX1"/>
    <property type="match status" value="1"/>
</dbReference>
<dbReference type="GO" id="GO:0046872">
    <property type="term" value="F:metal ion binding"/>
    <property type="evidence" value="ECO:0007669"/>
    <property type="project" value="UniProtKB-KW"/>
</dbReference>
<evidence type="ECO:0000313" key="3">
    <source>
        <dbReference type="EMBL" id="PRW58298.1"/>
    </source>
</evidence>
<dbReference type="InterPro" id="IPR036163">
    <property type="entry name" value="HMA_dom_sf"/>
</dbReference>
<dbReference type="STRING" id="3076.A0A2P6TW62"/>
<dbReference type="PROSITE" id="PS50846">
    <property type="entry name" value="HMA_2"/>
    <property type="match status" value="1"/>
</dbReference>
<evidence type="ECO:0000313" key="4">
    <source>
        <dbReference type="Proteomes" id="UP000239899"/>
    </source>
</evidence>
<organism evidence="3 4">
    <name type="scientific">Chlorella sorokiniana</name>
    <name type="common">Freshwater green alga</name>
    <dbReference type="NCBI Taxonomy" id="3076"/>
    <lineage>
        <taxon>Eukaryota</taxon>
        <taxon>Viridiplantae</taxon>
        <taxon>Chlorophyta</taxon>
        <taxon>core chlorophytes</taxon>
        <taxon>Trebouxiophyceae</taxon>
        <taxon>Chlorellales</taxon>
        <taxon>Chlorellaceae</taxon>
        <taxon>Chlorella clade</taxon>
        <taxon>Chlorella</taxon>
    </lineage>
</organism>
<dbReference type="EMBL" id="LHPG02000005">
    <property type="protein sequence ID" value="PRW58298.1"/>
    <property type="molecule type" value="Genomic_DNA"/>
</dbReference>
<dbReference type="FunFam" id="3.30.70.100:FF:000008">
    <property type="entry name" value="Copper transport protein ATOX1"/>
    <property type="match status" value="1"/>
</dbReference>
<name>A0A2P6TW62_CHLSO</name>
<proteinExistence type="predicted"/>
<keyword evidence="1" id="KW-0479">Metal-binding</keyword>
<dbReference type="Proteomes" id="UP000239899">
    <property type="component" value="Unassembled WGS sequence"/>
</dbReference>
<dbReference type="AlphaFoldDB" id="A0A2P6TW62"/>
<dbReference type="SUPFAM" id="SSF55008">
    <property type="entry name" value="HMA, heavy metal-associated domain"/>
    <property type="match status" value="1"/>
</dbReference>
<reference evidence="3 4" key="1">
    <citation type="journal article" date="2018" name="Plant J.">
        <title>Genome sequences of Chlorella sorokiniana UTEX 1602 and Micractinium conductrix SAG 241.80: implications to maltose excretion by a green alga.</title>
        <authorList>
            <person name="Arriola M.B."/>
            <person name="Velmurugan N."/>
            <person name="Zhang Y."/>
            <person name="Plunkett M.H."/>
            <person name="Hondzo H."/>
            <person name="Barney B.M."/>
        </authorList>
    </citation>
    <scope>NUCLEOTIDE SEQUENCE [LARGE SCALE GENOMIC DNA]</scope>
    <source>
        <strain evidence="4">UTEX 1602</strain>
    </source>
</reference>
<accession>A0A2P6TW62</accession>
<keyword evidence="4" id="KW-1185">Reference proteome</keyword>
<dbReference type="InterPro" id="IPR006121">
    <property type="entry name" value="HMA_dom"/>
</dbReference>
<dbReference type="OrthoDB" id="689350at2759"/>
<gene>
    <name evidence="3" type="ORF">C2E21_2835</name>
</gene>